<dbReference type="EMBL" id="JXJN01019782">
    <property type="status" value="NOT_ANNOTATED_CDS"/>
    <property type="molecule type" value="Genomic_DNA"/>
</dbReference>
<keyword evidence="3" id="KW-1185">Reference proteome</keyword>
<sequence>MSGRQNAWHVVCNGPDEGTHNQNNANVAYNPCDSTPQAGCGDYCPPRCDPCVAPADYTPCIQEAEQPCECRCDCGDYSGCCYQQPRRTLPILPQGCLMRSSAPMESDTIYRRSYIGNCGDGRSKPVLPCNHLATVKEPMEKCTIQKLSYRPHWCAARTQPIKPHENGLHFKGPLYAVSSQKHDFVPKGFCKREPIVPPTGICTPSSPLERCTVNRLSYMPIDVCTNPPPKPIVQTATYIRPTGPGEKCTVQKLSYLPICIPPKEPMPWAEQKRLCPPKYENLCTTYNLSYIPNCCPQRTAAILPNTGLKFLGTDRTDNHTVYKLSYVGSDARYTRPPAILPSNGLAMPTGPMENCTVQKLSYQPFCMVGRTTPIKPKENCIKPSGPLYCITTQKHDFVPKPVCRRAAIKPMSLICRPTGGMEKCTINRLSYLPVDVCEYRRPDAVVPKVGVERNAGPMEKCTTYKLSYLPICIQPKESLPWANQSNYEKPTGPIEKCTIQKLSYGPPGTFSRCGSCYSKKRDPLEKKSSMSSRFSTSVCNRPRLCKLKPMQSRKAFTSDVNKFMICCSKDFICLAPLIGFICILNRNIVTLPINSISSDRFSISEGKRVNNSQTMGNGNNSNASSRSEDLMRARVIKRKSVVVFTSNAFIKGCKVGFISPSNSYCLHTSKHSKIDSAAFSEPTVFFDGNFKPGNKAIP</sequence>
<dbReference type="GO" id="GO:0008017">
    <property type="term" value="F:microtubule binding"/>
    <property type="evidence" value="ECO:0007669"/>
    <property type="project" value="InterPro"/>
</dbReference>
<proteinExistence type="inferred from homology"/>
<dbReference type="AlphaFoldDB" id="A0A1B0BSN9"/>
<dbReference type="PANTHER" id="PTHR31516">
    <property type="entry name" value="STABILIZER OF AXONEMAL MICROTUBULES 2"/>
    <property type="match status" value="1"/>
</dbReference>
<dbReference type="PANTHER" id="PTHR31516:SF17">
    <property type="entry name" value="STABILIZER OF AXONEMAL MICROTUBULES 2"/>
    <property type="match status" value="1"/>
</dbReference>
<evidence type="ECO:0000256" key="1">
    <source>
        <dbReference type="ARBA" id="ARBA00008738"/>
    </source>
</evidence>
<dbReference type="GO" id="GO:0036126">
    <property type="term" value="C:sperm flagellum"/>
    <property type="evidence" value="ECO:0007669"/>
    <property type="project" value="TreeGrafter"/>
</dbReference>
<dbReference type="Proteomes" id="UP000092460">
    <property type="component" value="Unassembled WGS sequence"/>
</dbReference>
<dbReference type="VEuPathDB" id="VectorBase:GPPI039352"/>
<dbReference type="STRING" id="67801.A0A1B0BSN9"/>
<organism evidence="2 3">
    <name type="scientific">Glossina palpalis gambiensis</name>
    <dbReference type="NCBI Taxonomy" id="67801"/>
    <lineage>
        <taxon>Eukaryota</taxon>
        <taxon>Metazoa</taxon>
        <taxon>Ecdysozoa</taxon>
        <taxon>Arthropoda</taxon>
        <taxon>Hexapoda</taxon>
        <taxon>Insecta</taxon>
        <taxon>Pterygota</taxon>
        <taxon>Neoptera</taxon>
        <taxon>Endopterygota</taxon>
        <taxon>Diptera</taxon>
        <taxon>Brachycera</taxon>
        <taxon>Muscomorpha</taxon>
        <taxon>Hippoboscoidea</taxon>
        <taxon>Glossinidae</taxon>
        <taxon>Glossina</taxon>
    </lineage>
</organism>
<reference evidence="3" key="1">
    <citation type="submission" date="2015-01" db="EMBL/GenBank/DDBJ databases">
        <authorList>
            <person name="Aksoy S."/>
            <person name="Warren W."/>
            <person name="Wilson R.K."/>
        </authorList>
    </citation>
    <scope>NUCLEOTIDE SEQUENCE [LARGE SCALE GENOMIC DNA]</scope>
    <source>
        <strain evidence="3">IAEA</strain>
    </source>
</reference>
<dbReference type="EMBL" id="JXJN01019783">
    <property type="status" value="NOT_ANNOTATED_CDS"/>
    <property type="molecule type" value="Genomic_DNA"/>
</dbReference>
<dbReference type="GO" id="GO:0036064">
    <property type="term" value="C:ciliary basal body"/>
    <property type="evidence" value="ECO:0007669"/>
    <property type="project" value="TreeGrafter"/>
</dbReference>
<dbReference type="EnsemblMetazoa" id="GPPI039352-RA">
    <property type="protein sequence ID" value="GPPI039352-PA"/>
    <property type="gene ID" value="GPPI039352"/>
</dbReference>
<accession>A0A1B0BSN9</accession>
<evidence type="ECO:0000313" key="3">
    <source>
        <dbReference type="Proteomes" id="UP000092460"/>
    </source>
</evidence>
<comment type="similarity">
    <text evidence="1">Belongs to the FAM154 family.</text>
</comment>
<dbReference type="GO" id="GO:0005879">
    <property type="term" value="C:axonemal microtubule"/>
    <property type="evidence" value="ECO:0007669"/>
    <property type="project" value="TreeGrafter"/>
</dbReference>
<protein>
    <submittedName>
        <fullName evidence="2">Uncharacterized protein</fullName>
    </submittedName>
</protein>
<name>A0A1B0BSN9_9MUSC</name>
<evidence type="ECO:0000313" key="2">
    <source>
        <dbReference type="EnsemblMetazoa" id="GPPI039352-PA"/>
    </source>
</evidence>
<dbReference type="InterPro" id="IPR033336">
    <property type="entry name" value="SAXO1/2"/>
</dbReference>
<reference evidence="2" key="2">
    <citation type="submission" date="2020-05" db="UniProtKB">
        <authorList>
            <consortium name="EnsemblMetazoa"/>
        </authorList>
    </citation>
    <scope>IDENTIFICATION</scope>
    <source>
        <strain evidence="2">IAEA</strain>
    </source>
</reference>
<dbReference type="GO" id="GO:0005814">
    <property type="term" value="C:centriole"/>
    <property type="evidence" value="ECO:0007669"/>
    <property type="project" value="TreeGrafter"/>
</dbReference>